<evidence type="ECO:0000313" key="2">
    <source>
        <dbReference type="EMBL" id="MBU9722554.1"/>
    </source>
</evidence>
<dbReference type="PANTHER" id="PTHR43861:SF6">
    <property type="entry name" value="METHYLTRANSFERASE TYPE 11"/>
    <property type="match status" value="1"/>
</dbReference>
<dbReference type="Proteomes" id="UP000790580">
    <property type="component" value="Unassembled WGS sequence"/>
</dbReference>
<gene>
    <name evidence="2" type="ORF">KS407_14050</name>
</gene>
<evidence type="ECO:0000259" key="1">
    <source>
        <dbReference type="Pfam" id="PF08241"/>
    </source>
</evidence>
<dbReference type="SUPFAM" id="SSF53335">
    <property type="entry name" value="S-adenosyl-L-methionine-dependent methyltransferases"/>
    <property type="match status" value="1"/>
</dbReference>
<dbReference type="InterPro" id="IPR013216">
    <property type="entry name" value="Methyltransf_11"/>
</dbReference>
<organism evidence="2 3">
    <name type="scientific">Evansella alkalicola</name>
    <dbReference type="NCBI Taxonomy" id="745819"/>
    <lineage>
        <taxon>Bacteria</taxon>
        <taxon>Bacillati</taxon>
        <taxon>Bacillota</taxon>
        <taxon>Bacilli</taxon>
        <taxon>Bacillales</taxon>
        <taxon>Bacillaceae</taxon>
        <taxon>Evansella</taxon>
    </lineage>
</organism>
<reference evidence="2 3" key="1">
    <citation type="submission" date="2021-06" db="EMBL/GenBank/DDBJ databases">
        <title>Bacillus sp. RD4P76, an endophyte from a halophyte.</title>
        <authorList>
            <person name="Sun J.-Q."/>
        </authorList>
    </citation>
    <scope>NUCLEOTIDE SEQUENCE [LARGE SCALE GENOMIC DNA]</scope>
    <source>
        <strain evidence="2 3">JCM 17098</strain>
    </source>
</reference>
<dbReference type="CDD" id="cd02440">
    <property type="entry name" value="AdoMet_MTases"/>
    <property type="match status" value="1"/>
</dbReference>
<evidence type="ECO:0000313" key="3">
    <source>
        <dbReference type="Proteomes" id="UP000790580"/>
    </source>
</evidence>
<dbReference type="PANTHER" id="PTHR43861">
    <property type="entry name" value="TRANS-ACONITATE 2-METHYLTRANSFERASE-RELATED"/>
    <property type="match status" value="1"/>
</dbReference>
<sequence>MDPMNGMLLEHIARYYFAQPYITGRVLDIACGSGYGTKMLAKTCKKKISEIIGVDIAEEAIHYAQKKYYHPLLTFKVGDVTNANLRNELNTFDTIVSFETIEHVEDDKFFMEQMMSLLNPGGTLILSTPFGQGRGKPTKEPFHIHQLTVEEFKGLFNNYSSVDFYFQRGVMFEPPQEGQHYPLGIAVAKK</sequence>
<dbReference type="GO" id="GO:0008168">
    <property type="term" value="F:methyltransferase activity"/>
    <property type="evidence" value="ECO:0007669"/>
    <property type="project" value="UniProtKB-KW"/>
</dbReference>
<name>A0ABS6JVH5_9BACI</name>
<dbReference type="Pfam" id="PF08241">
    <property type="entry name" value="Methyltransf_11"/>
    <property type="match status" value="1"/>
</dbReference>
<keyword evidence="2" id="KW-0489">Methyltransferase</keyword>
<dbReference type="GO" id="GO:0032259">
    <property type="term" value="P:methylation"/>
    <property type="evidence" value="ECO:0007669"/>
    <property type="project" value="UniProtKB-KW"/>
</dbReference>
<dbReference type="Gene3D" id="3.40.50.150">
    <property type="entry name" value="Vaccinia Virus protein VP39"/>
    <property type="match status" value="1"/>
</dbReference>
<protein>
    <submittedName>
        <fullName evidence="2">Class I SAM-dependent methyltransferase</fullName>
    </submittedName>
</protein>
<dbReference type="EMBL" id="JAHQCR010000053">
    <property type="protein sequence ID" value="MBU9722554.1"/>
    <property type="molecule type" value="Genomic_DNA"/>
</dbReference>
<proteinExistence type="predicted"/>
<accession>A0ABS6JVH5</accession>
<dbReference type="InterPro" id="IPR029063">
    <property type="entry name" value="SAM-dependent_MTases_sf"/>
</dbReference>
<feature type="domain" description="Methyltransferase type 11" evidence="1">
    <location>
        <begin position="27"/>
        <end position="126"/>
    </location>
</feature>
<keyword evidence="3" id="KW-1185">Reference proteome</keyword>
<keyword evidence="2" id="KW-0808">Transferase</keyword>
<comment type="caution">
    <text evidence="2">The sequence shown here is derived from an EMBL/GenBank/DDBJ whole genome shotgun (WGS) entry which is preliminary data.</text>
</comment>